<protein>
    <submittedName>
        <fullName evidence="1">Uncharacterized protein</fullName>
    </submittedName>
</protein>
<reference evidence="1" key="1">
    <citation type="journal article" date="2021" name="Open Biol.">
        <title>Shared evolutionary footprints suggest mitochondrial oxidative damage underlies multiple complex I losses in fungi.</title>
        <authorList>
            <person name="Schikora-Tamarit M.A."/>
            <person name="Marcet-Houben M."/>
            <person name="Nosek J."/>
            <person name="Gabaldon T."/>
        </authorList>
    </citation>
    <scope>NUCLEOTIDE SEQUENCE</scope>
    <source>
        <strain evidence="1">CBS2887</strain>
    </source>
</reference>
<evidence type="ECO:0000313" key="2">
    <source>
        <dbReference type="Proteomes" id="UP000774326"/>
    </source>
</evidence>
<dbReference type="AlphaFoldDB" id="A0A9P8QGZ3"/>
<organism evidence="1 2">
    <name type="scientific">Wickerhamomyces pijperi</name>
    <name type="common">Yeast</name>
    <name type="synonym">Pichia pijperi</name>
    <dbReference type="NCBI Taxonomy" id="599730"/>
    <lineage>
        <taxon>Eukaryota</taxon>
        <taxon>Fungi</taxon>
        <taxon>Dikarya</taxon>
        <taxon>Ascomycota</taxon>
        <taxon>Saccharomycotina</taxon>
        <taxon>Saccharomycetes</taxon>
        <taxon>Phaffomycetales</taxon>
        <taxon>Wickerhamomycetaceae</taxon>
        <taxon>Wickerhamomyces</taxon>
    </lineage>
</organism>
<dbReference type="EMBL" id="JAEUBG010000218">
    <property type="protein sequence ID" value="KAH3688675.1"/>
    <property type="molecule type" value="Genomic_DNA"/>
</dbReference>
<accession>A0A9P8QGZ3</accession>
<keyword evidence="2" id="KW-1185">Reference proteome</keyword>
<name>A0A9P8QGZ3_WICPI</name>
<dbReference type="Proteomes" id="UP000774326">
    <property type="component" value="Unassembled WGS sequence"/>
</dbReference>
<proteinExistence type="predicted"/>
<comment type="caution">
    <text evidence="1">The sequence shown here is derived from an EMBL/GenBank/DDBJ whole genome shotgun (WGS) entry which is preliminary data.</text>
</comment>
<reference evidence="1" key="2">
    <citation type="submission" date="2021-01" db="EMBL/GenBank/DDBJ databases">
        <authorList>
            <person name="Schikora-Tamarit M.A."/>
        </authorList>
    </citation>
    <scope>NUCLEOTIDE SEQUENCE</scope>
    <source>
        <strain evidence="1">CBS2887</strain>
    </source>
</reference>
<gene>
    <name evidence="1" type="ORF">WICPIJ_000366</name>
</gene>
<evidence type="ECO:0000313" key="1">
    <source>
        <dbReference type="EMBL" id="KAH3688675.1"/>
    </source>
</evidence>
<sequence length="146" mass="16059">MEGPRCATSTYALREAASLPLTVLLTAPDVDCGLSLTFRLQDFSTLGTFSRDLSVHSFQDVGWRVDVFDFITETLDPPILGSFVQNSGDVMIQRRTLSKNMVQGQLPNLRTHCCLGKLRNGVFGILDTVTGLVGIHNLDVEHTVHL</sequence>
<dbReference type="OrthoDB" id="10591694at2759"/>